<reference evidence="1" key="1">
    <citation type="submission" date="2018-05" db="EMBL/GenBank/DDBJ databases">
        <authorList>
            <person name="Lanie J.A."/>
            <person name="Ng W.-L."/>
            <person name="Kazmierczak K.M."/>
            <person name="Andrzejewski T.M."/>
            <person name="Davidsen T.M."/>
            <person name="Wayne K.J."/>
            <person name="Tettelin H."/>
            <person name="Glass J.I."/>
            <person name="Rusch D."/>
            <person name="Podicherti R."/>
            <person name="Tsui H.-C.T."/>
            <person name="Winkler M.E."/>
        </authorList>
    </citation>
    <scope>NUCLEOTIDE SEQUENCE</scope>
</reference>
<gene>
    <name evidence="1" type="ORF">METZ01_LOCUS167948</name>
</gene>
<evidence type="ECO:0000313" key="1">
    <source>
        <dbReference type="EMBL" id="SVB15094.1"/>
    </source>
</evidence>
<dbReference type="AlphaFoldDB" id="A0A382BN46"/>
<protein>
    <submittedName>
        <fullName evidence="1">Uncharacterized protein</fullName>
    </submittedName>
</protein>
<dbReference type="EMBL" id="UINC01030536">
    <property type="protein sequence ID" value="SVB15094.1"/>
    <property type="molecule type" value="Genomic_DNA"/>
</dbReference>
<name>A0A382BN46_9ZZZZ</name>
<sequence>MSELTDEQVMALNILIQALIKGKRFRLYNDREWNILQSMLKYLEW</sequence>
<proteinExistence type="predicted"/>
<organism evidence="1">
    <name type="scientific">marine metagenome</name>
    <dbReference type="NCBI Taxonomy" id="408172"/>
    <lineage>
        <taxon>unclassified sequences</taxon>
        <taxon>metagenomes</taxon>
        <taxon>ecological metagenomes</taxon>
    </lineage>
</organism>
<accession>A0A382BN46</accession>